<dbReference type="PANTHER" id="PTHR11852:SF0">
    <property type="entry name" value="PLATELET-ACTIVATING FACTOR ACETYLHYDROLASE IB SUBUNIT BETA HOMOLOG"/>
    <property type="match status" value="1"/>
</dbReference>
<accession>A0A1W4XJ40</accession>
<evidence type="ECO:0000313" key="3">
    <source>
        <dbReference type="Proteomes" id="UP000192223"/>
    </source>
</evidence>
<organism evidence="3 4">
    <name type="scientific">Agrilus planipennis</name>
    <name type="common">Emerald ash borer</name>
    <name type="synonym">Agrilus marcopoli</name>
    <dbReference type="NCBI Taxonomy" id="224129"/>
    <lineage>
        <taxon>Eukaryota</taxon>
        <taxon>Metazoa</taxon>
        <taxon>Ecdysozoa</taxon>
        <taxon>Arthropoda</taxon>
        <taxon>Hexapoda</taxon>
        <taxon>Insecta</taxon>
        <taxon>Pterygota</taxon>
        <taxon>Neoptera</taxon>
        <taxon>Endopterygota</taxon>
        <taxon>Coleoptera</taxon>
        <taxon>Polyphaga</taxon>
        <taxon>Elateriformia</taxon>
        <taxon>Buprestoidea</taxon>
        <taxon>Buprestidae</taxon>
        <taxon>Agrilinae</taxon>
        <taxon>Agrilus</taxon>
    </lineage>
</organism>
<name>A0A1W4XJ40_AGRPL</name>
<evidence type="ECO:0000259" key="2">
    <source>
        <dbReference type="Pfam" id="PF13472"/>
    </source>
</evidence>
<dbReference type="SUPFAM" id="SSF52266">
    <property type="entry name" value="SGNH hydrolase"/>
    <property type="match status" value="1"/>
</dbReference>
<dbReference type="InterPro" id="IPR013830">
    <property type="entry name" value="SGNH_hydro"/>
</dbReference>
<feature type="domain" description="SGNH hydrolase-type esterase" evidence="2">
    <location>
        <begin position="37"/>
        <end position="197"/>
    </location>
</feature>
<dbReference type="InterPro" id="IPR036514">
    <property type="entry name" value="SGNH_hydro_sf"/>
</dbReference>
<reference evidence="4" key="1">
    <citation type="submission" date="2025-08" db="UniProtKB">
        <authorList>
            <consortium name="RefSeq"/>
        </authorList>
    </citation>
    <scope>IDENTIFICATION</scope>
    <source>
        <tissue evidence="4">Entire body</tissue>
    </source>
</reference>
<dbReference type="Gene3D" id="3.40.50.1110">
    <property type="entry name" value="SGNH hydrolase"/>
    <property type="match status" value="1"/>
</dbReference>
<dbReference type="KEGG" id="apln:108741977"/>
<evidence type="ECO:0000256" key="1">
    <source>
        <dbReference type="ARBA" id="ARBA00038184"/>
    </source>
</evidence>
<dbReference type="RefSeq" id="XP_018332473.1">
    <property type="nucleotide sequence ID" value="XM_018476971.1"/>
</dbReference>
<dbReference type="Pfam" id="PF13472">
    <property type="entry name" value="Lipase_GDSL_2"/>
    <property type="match status" value="1"/>
</dbReference>
<comment type="similarity">
    <text evidence="1">Belongs to the 'GDSL' lipolytic enzyme family. Platelet-activating factor acetylhydrolase IB beta/gamma subunits subfamily.</text>
</comment>
<dbReference type="GeneID" id="108741977"/>
<dbReference type="AlphaFoldDB" id="A0A1W4XJ40"/>
<keyword evidence="3" id="KW-1185">Reference proteome</keyword>
<dbReference type="Proteomes" id="UP000192223">
    <property type="component" value="Unplaced"/>
</dbReference>
<protein>
    <submittedName>
        <fullName evidence="4">Platelet-activating factor acetylhydrolase IB subunit beta homolog</fullName>
    </submittedName>
</protein>
<evidence type="ECO:0000313" key="4">
    <source>
        <dbReference type="RefSeq" id="XP_018332473.1"/>
    </source>
</evidence>
<sequence length="214" mass="24500">MNSCLIPQPKKDNCWQNKHIEYEKKSKSCDADVVWIGDSIIERIQTSSLWKEKISKFKCVNYGIGGDRVENVLWRVENGELDFNCKIKVVVLHLGTNNISQSVEEISEGIVNLVEIITKKLDDVTILFPTLLPKGQFPNRGRETNQKVNELLTEIFSDSKYNGKVIIIPIHKNIIENNGTISRKMLHDYLHLTDDAYNKVFLPVYAQLELILGT</sequence>
<dbReference type="PANTHER" id="PTHR11852">
    <property type="entry name" value="PLATELET-ACTIVATING FACTOR ACETYLHYDROLASE"/>
    <property type="match status" value="1"/>
</dbReference>
<dbReference type="STRING" id="224129.A0A1W4XJ40"/>
<gene>
    <name evidence="4" type="primary">LOC108741977</name>
</gene>
<dbReference type="InParanoid" id="A0A1W4XJ40"/>
<dbReference type="OrthoDB" id="505607at2759"/>
<proteinExistence type="inferred from homology"/>